<feature type="transmembrane region" description="Helical" evidence="1">
    <location>
        <begin position="7"/>
        <end position="26"/>
    </location>
</feature>
<comment type="caution">
    <text evidence="2">The sequence shown here is derived from an EMBL/GenBank/DDBJ whole genome shotgun (WGS) entry which is preliminary data.</text>
</comment>
<keyword evidence="3" id="KW-1185">Reference proteome</keyword>
<protein>
    <submittedName>
        <fullName evidence="2">Uncharacterized protein</fullName>
    </submittedName>
</protein>
<keyword evidence="1" id="KW-1133">Transmembrane helix</keyword>
<dbReference type="RefSeq" id="WP_135111610.1">
    <property type="nucleotide sequence ID" value="NZ_SRHY01000056.1"/>
</dbReference>
<organism evidence="2 3">
    <name type="scientific">Lentibacillus salicampi</name>
    <dbReference type="NCBI Taxonomy" id="175306"/>
    <lineage>
        <taxon>Bacteria</taxon>
        <taxon>Bacillati</taxon>
        <taxon>Bacillota</taxon>
        <taxon>Bacilli</taxon>
        <taxon>Bacillales</taxon>
        <taxon>Bacillaceae</taxon>
        <taxon>Lentibacillus</taxon>
    </lineage>
</organism>
<feature type="transmembrane region" description="Helical" evidence="1">
    <location>
        <begin position="32"/>
        <end position="49"/>
    </location>
</feature>
<dbReference type="Proteomes" id="UP000298484">
    <property type="component" value="Unassembled WGS sequence"/>
</dbReference>
<dbReference type="EMBL" id="SRHY01000056">
    <property type="protein sequence ID" value="TFJ91372.1"/>
    <property type="molecule type" value="Genomic_DNA"/>
</dbReference>
<accession>A0A4Y9A827</accession>
<evidence type="ECO:0000313" key="3">
    <source>
        <dbReference type="Proteomes" id="UP000298484"/>
    </source>
</evidence>
<keyword evidence="1" id="KW-0812">Transmembrane</keyword>
<evidence type="ECO:0000313" key="2">
    <source>
        <dbReference type="EMBL" id="TFJ91372.1"/>
    </source>
</evidence>
<evidence type="ECO:0000256" key="1">
    <source>
        <dbReference type="SAM" id="Phobius"/>
    </source>
</evidence>
<name>A0A4Y9A827_9BACI</name>
<reference evidence="2 3" key="1">
    <citation type="submission" date="2019-03" db="EMBL/GenBank/DDBJ databases">
        <title>Genome sequence of Lentibacillus salicampi ATCC BAA-719.</title>
        <authorList>
            <person name="Maclea K.S."/>
            <person name="Simoes Junior M."/>
        </authorList>
    </citation>
    <scope>NUCLEOTIDE SEQUENCE [LARGE SCALE GENOMIC DNA]</scope>
    <source>
        <strain evidence="2 3">ATCC BAA-719</strain>
    </source>
</reference>
<keyword evidence="1" id="KW-0472">Membrane</keyword>
<gene>
    <name evidence="2" type="ORF">E4U82_18075</name>
</gene>
<sequence>MNKHHQNIIAIFFIVIISLFLFAYWFDISFGYGQMSLILAGGYGIYLNFKAIKEEQKPT</sequence>
<dbReference type="AlphaFoldDB" id="A0A4Y9A827"/>
<dbReference type="OrthoDB" id="2991072at2"/>
<proteinExistence type="predicted"/>